<dbReference type="Pfam" id="PF13359">
    <property type="entry name" value="DDE_Tnp_4"/>
    <property type="match status" value="1"/>
</dbReference>
<dbReference type="AlphaFoldDB" id="A0A5D3DRM8"/>
<name>A0A5D3DRM8_CUCMM</name>
<evidence type="ECO:0000259" key="3">
    <source>
        <dbReference type="Pfam" id="PF13359"/>
    </source>
</evidence>
<organism evidence="5 7">
    <name type="scientific">Cucumis melo var. makuwa</name>
    <name type="common">Oriental melon</name>
    <dbReference type="NCBI Taxonomy" id="1194695"/>
    <lineage>
        <taxon>Eukaryota</taxon>
        <taxon>Viridiplantae</taxon>
        <taxon>Streptophyta</taxon>
        <taxon>Embryophyta</taxon>
        <taxon>Tracheophyta</taxon>
        <taxon>Spermatophyta</taxon>
        <taxon>Magnoliopsida</taxon>
        <taxon>eudicotyledons</taxon>
        <taxon>Gunneridae</taxon>
        <taxon>Pentapetalae</taxon>
        <taxon>rosids</taxon>
        <taxon>fabids</taxon>
        <taxon>Cucurbitales</taxon>
        <taxon>Cucurbitaceae</taxon>
        <taxon>Benincaseae</taxon>
        <taxon>Cucumis</taxon>
    </lineage>
</organism>
<keyword evidence="2" id="KW-0479">Metal-binding</keyword>
<reference evidence="6 7" key="1">
    <citation type="submission" date="2019-08" db="EMBL/GenBank/DDBJ databases">
        <title>Draft genome sequences of two oriental melons (Cucumis melo L. var makuwa).</title>
        <authorList>
            <person name="Kwon S.-Y."/>
        </authorList>
    </citation>
    <scope>NUCLEOTIDE SEQUENCE [LARGE SCALE GENOMIC DNA]</scope>
    <source>
        <strain evidence="7">cv. Chang Bougi</strain>
        <strain evidence="6">cv. SW 3</strain>
        <tissue evidence="5">Leaf</tissue>
    </source>
</reference>
<accession>A0A5D3DRM8</accession>
<evidence type="ECO:0000256" key="2">
    <source>
        <dbReference type="ARBA" id="ARBA00022723"/>
    </source>
</evidence>
<evidence type="ECO:0000313" key="6">
    <source>
        <dbReference type="Proteomes" id="UP000321393"/>
    </source>
</evidence>
<evidence type="ECO:0000313" key="7">
    <source>
        <dbReference type="Proteomes" id="UP000321947"/>
    </source>
</evidence>
<dbReference type="InterPro" id="IPR027806">
    <property type="entry name" value="HARBI1_dom"/>
</dbReference>
<comment type="caution">
    <text evidence="5">The sequence shown here is derived from an EMBL/GenBank/DDBJ whole genome shotgun (WGS) entry which is preliminary data.</text>
</comment>
<evidence type="ECO:0000313" key="4">
    <source>
        <dbReference type="EMBL" id="KAA0067018.1"/>
    </source>
</evidence>
<dbReference type="Proteomes" id="UP000321393">
    <property type="component" value="Unassembled WGS sequence"/>
</dbReference>
<dbReference type="EMBL" id="SSTD01003480">
    <property type="protein sequence ID" value="TYK26254.1"/>
    <property type="molecule type" value="Genomic_DNA"/>
</dbReference>
<evidence type="ECO:0000256" key="1">
    <source>
        <dbReference type="ARBA" id="ARBA00001968"/>
    </source>
</evidence>
<comment type="cofactor">
    <cofactor evidence="1">
        <name>a divalent metal cation</name>
        <dbReference type="ChEBI" id="CHEBI:60240"/>
    </cofactor>
</comment>
<protein>
    <submittedName>
        <fullName evidence="5">Retrotransposon protein</fullName>
    </submittedName>
</protein>
<dbReference type="Proteomes" id="UP000321947">
    <property type="component" value="Unassembled WGS sequence"/>
</dbReference>
<gene>
    <name evidence="5" type="ORF">E5676_scaffold14G00170</name>
    <name evidence="4" type="ORF">E6C27_scaffold38G00520</name>
</gene>
<dbReference type="OrthoDB" id="1106809at2759"/>
<evidence type="ECO:0000313" key="5">
    <source>
        <dbReference type="EMBL" id="TYK26254.1"/>
    </source>
</evidence>
<sequence>MKHSSAGNVIERAFGLLKGRWAILHGKSYYPLQVKCCTILACCLLHNLINREMKNDEDLDNIDEGDSTYATTTASDDIQYIETRNE</sequence>
<dbReference type="GO" id="GO:0046872">
    <property type="term" value="F:metal ion binding"/>
    <property type="evidence" value="ECO:0007669"/>
    <property type="project" value="UniProtKB-KW"/>
</dbReference>
<proteinExistence type="predicted"/>
<dbReference type="EMBL" id="SSTE01000699">
    <property type="protein sequence ID" value="KAA0067018.1"/>
    <property type="molecule type" value="Genomic_DNA"/>
</dbReference>
<feature type="domain" description="DDE Tnp4" evidence="3">
    <location>
        <begin position="2"/>
        <end position="47"/>
    </location>
</feature>